<feature type="region of interest" description="Disordered" evidence="2">
    <location>
        <begin position="77"/>
        <end position="132"/>
    </location>
</feature>
<sequence>MDEKIEASLRKRLAENERRIAQAEEKARAIQDSVADLRRESRKIKARLRYQKRKDEAADLRAQRDELEAEVERLRAENASMRMPDPAFSRHLSKTQGEERAADGVPPSGASNTSEGPRGGHPGFAAPRLFHE</sequence>
<keyword evidence="1" id="KW-0175">Coiled coil</keyword>
<keyword evidence="4" id="KW-1185">Reference proteome</keyword>
<dbReference type="EMBL" id="JANSKA010000001">
    <property type="protein sequence ID" value="MCR9035429.1"/>
    <property type="molecule type" value="Genomic_DNA"/>
</dbReference>
<dbReference type="RefSeq" id="WP_258498263.1">
    <property type="nucleotide sequence ID" value="NZ_JANSKA010000001.1"/>
</dbReference>
<evidence type="ECO:0000256" key="1">
    <source>
        <dbReference type="SAM" id="Coils"/>
    </source>
</evidence>
<gene>
    <name evidence="3" type="ORF">NVS32_00450</name>
</gene>
<evidence type="ECO:0000256" key="2">
    <source>
        <dbReference type="SAM" id="MobiDB-lite"/>
    </source>
</evidence>
<dbReference type="Proteomes" id="UP001204320">
    <property type="component" value="Unassembled WGS sequence"/>
</dbReference>
<comment type="caution">
    <text evidence="3">The sequence shown here is derived from an EMBL/GenBank/DDBJ whole genome shotgun (WGS) entry which is preliminary data.</text>
</comment>
<dbReference type="Gene3D" id="1.20.5.1700">
    <property type="match status" value="1"/>
</dbReference>
<proteinExistence type="predicted"/>
<accession>A0ABT1Z5F2</accession>
<evidence type="ECO:0000313" key="3">
    <source>
        <dbReference type="EMBL" id="MCR9035429.1"/>
    </source>
</evidence>
<evidence type="ECO:0000313" key="4">
    <source>
        <dbReference type="Proteomes" id="UP001204320"/>
    </source>
</evidence>
<organism evidence="3 4">
    <name type="scientific">Tractidigestivibacter montrealensis</name>
    <dbReference type="NCBI Taxonomy" id="2972466"/>
    <lineage>
        <taxon>Bacteria</taxon>
        <taxon>Bacillati</taxon>
        <taxon>Actinomycetota</taxon>
        <taxon>Coriobacteriia</taxon>
        <taxon>Coriobacteriales</taxon>
        <taxon>Atopobiaceae</taxon>
        <taxon>Tractidigestivibacter</taxon>
    </lineage>
</organism>
<protein>
    <submittedName>
        <fullName evidence="3">Uncharacterized protein</fullName>
    </submittedName>
</protein>
<reference evidence="3 4" key="1">
    <citation type="submission" date="2022-08" db="EMBL/GenBank/DDBJ databases">
        <title>Tractidigestivibacter montrealensis type strain KD21.</title>
        <authorList>
            <person name="Diop K."/>
            <person name="Richard C."/>
            <person name="Routy B."/>
        </authorList>
    </citation>
    <scope>NUCLEOTIDE SEQUENCE [LARGE SCALE GENOMIC DNA]</scope>
    <source>
        <strain evidence="3 4">KD21</strain>
    </source>
</reference>
<name>A0ABT1Z5F2_9ACTN</name>
<feature type="coiled-coil region" evidence="1">
    <location>
        <begin position="6"/>
        <end position="77"/>
    </location>
</feature>